<comment type="caution">
    <text evidence="1">The sequence shown here is derived from an EMBL/GenBank/DDBJ whole genome shotgun (WGS) entry which is preliminary data.</text>
</comment>
<dbReference type="EMBL" id="BKCJ011872671">
    <property type="protein sequence ID" value="GFD60041.1"/>
    <property type="molecule type" value="Genomic_DNA"/>
</dbReference>
<proteinExistence type="predicted"/>
<name>A0A699XSZ5_TANCI</name>
<organism evidence="1">
    <name type="scientific">Tanacetum cinerariifolium</name>
    <name type="common">Dalmatian daisy</name>
    <name type="synonym">Chrysanthemum cinerariifolium</name>
    <dbReference type="NCBI Taxonomy" id="118510"/>
    <lineage>
        <taxon>Eukaryota</taxon>
        <taxon>Viridiplantae</taxon>
        <taxon>Streptophyta</taxon>
        <taxon>Embryophyta</taxon>
        <taxon>Tracheophyta</taxon>
        <taxon>Spermatophyta</taxon>
        <taxon>Magnoliopsida</taxon>
        <taxon>eudicotyledons</taxon>
        <taxon>Gunneridae</taxon>
        <taxon>Pentapetalae</taxon>
        <taxon>asterids</taxon>
        <taxon>campanulids</taxon>
        <taxon>Asterales</taxon>
        <taxon>Asteraceae</taxon>
        <taxon>Asteroideae</taxon>
        <taxon>Anthemideae</taxon>
        <taxon>Anthemidinae</taxon>
        <taxon>Tanacetum</taxon>
    </lineage>
</organism>
<protein>
    <submittedName>
        <fullName evidence="1">Uncharacterized protein</fullName>
    </submittedName>
</protein>
<evidence type="ECO:0000313" key="1">
    <source>
        <dbReference type="EMBL" id="GFD60041.1"/>
    </source>
</evidence>
<sequence>RGCVSGGVSGVEWCSCHGGGGAAVVRWLGSGGDVGGSVVSRLRMAAGGVVTSGDGVVVVPAAVGQRR</sequence>
<gene>
    <name evidence="1" type="ORF">Tci_932010</name>
</gene>
<reference evidence="1" key="1">
    <citation type="journal article" date="2019" name="Sci. Rep.">
        <title>Draft genome of Tanacetum cinerariifolium, the natural source of mosquito coil.</title>
        <authorList>
            <person name="Yamashiro T."/>
            <person name="Shiraishi A."/>
            <person name="Satake H."/>
            <person name="Nakayama K."/>
        </authorList>
    </citation>
    <scope>NUCLEOTIDE SEQUENCE</scope>
</reference>
<accession>A0A699XSZ5</accession>
<dbReference type="AlphaFoldDB" id="A0A699XSZ5"/>
<feature type="non-terminal residue" evidence="1">
    <location>
        <position position="1"/>
    </location>
</feature>